<accession>A0ABV6BHE2</accession>
<comment type="subcellular location">
    <subcellularLocation>
        <location evidence="1">Cell outer membrane</location>
    </subcellularLocation>
</comment>
<sequence length="295" mass="34044">MMLRALYLIILVLGVSTPVQADCTAANETEPCIASEQWQFSLAMGAGYRSNPLHGGHNIPLWLMPDLSYYGEHWFFDNATFGYSWELRPDLQLSLVSRFNEEQGYFRRRSPVNLFESQFISDMGVAGPVQKVATKQELSISQADKRPLALDGGLQLNWFLPGLHLKLNWWHDISQQYDGQHLRMAASTGWHSRIGEWQLGAALAWKDQHLMHTYYGLNAQEGDGLEYRAEASWQPEISLQWQYPLTERWQLLSLWRYRWLNADVAIPAEPGRMQSPLLQESAVKSWFVGFSYRFL</sequence>
<feature type="signal peptide" evidence="6">
    <location>
        <begin position="1"/>
        <end position="21"/>
    </location>
</feature>
<evidence type="ECO:0000256" key="3">
    <source>
        <dbReference type="ARBA" id="ARBA00022729"/>
    </source>
</evidence>
<evidence type="ECO:0000256" key="5">
    <source>
        <dbReference type="ARBA" id="ARBA00023237"/>
    </source>
</evidence>
<dbReference type="RefSeq" id="WP_377245489.1">
    <property type="nucleotide sequence ID" value="NZ_JBHLXP010000003.1"/>
</dbReference>
<feature type="chain" id="PRO_5046122956" evidence="6">
    <location>
        <begin position="22"/>
        <end position="295"/>
    </location>
</feature>
<dbReference type="PANTHER" id="PTHR38776">
    <property type="entry name" value="MLTA-INTERACTING PROTEIN-RELATED"/>
    <property type="match status" value="1"/>
</dbReference>
<proteinExistence type="inferred from homology"/>
<dbReference type="EMBL" id="JBHLXP010000003">
    <property type="protein sequence ID" value="MFC0049513.1"/>
    <property type="molecule type" value="Genomic_DNA"/>
</dbReference>
<evidence type="ECO:0000313" key="8">
    <source>
        <dbReference type="Proteomes" id="UP001589813"/>
    </source>
</evidence>
<name>A0ABV6BHE2_9GAMM</name>
<comment type="similarity">
    <text evidence="2">Belongs to the MipA/OmpV family.</text>
</comment>
<comment type="caution">
    <text evidence="7">The sequence shown here is derived from an EMBL/GenBank/DDBJ whole genome shotgun (WGS) entry which is preliminary data.</text>
</comment>
<keyword evidence="4" id="KW-0472">Membrane</keyword>
<keyword evidence="5" id="KW-0998">Cell outer membrane</keyword>
<reference evidence="7 8" key="1">
    <citation type="submission" date="2024-09" db="EMBL/GenBank/DDBJ databases">
        <authorList>
            <person name="Sun Q."/>
            <person name="Mori K."/>
        </authorList>
    </citation>
    <scope>NUCLEOTIDE SEQUENCE [LARGE SCALE GENOMIC DNA]</scope>
    <source>
        <strain evidence="7 8">KCTC 23315</strain>
    </source>
</reference>
<protein>
    <submittedName>
        <fullName evidence="7">MipA/OmpV family protein</fullName>
    </submittedName>
</protein>
<evidence type="ECO:0000256" key="6">
    <source>
        <dbReference type="SAM" id="SignalP"/>
    </source>
</evidence>
<evidence type="ECO:0000256" key="2">
    <source>
        <dbReference type="ARBA" id="ARBA00005722"/>
    </source>
</evidence>
<keyword evidence="3 6" id="KW-0732">Signal</keyword>
<organism evidence="7 8">
    <name type="scientific">Rheinheimera tilapiae</name>
    <dbReference type="NCBI Taxonomy" id="875043"/>
    <lineage>
        <taxon>Bacteria</taxon>
        <taxon>Pseudomonadati</taxon>
        <taxon>Pseudomonadota</taxon>
        <taxon>Gammaproteobacteria</taxon>
        <taxon>Chromatiales</taxon>
        <taxon>Chromatiaceae</taxon>
        <taxon>Rheinheimera</taxon>
    </lineage>
</organism>
<gene>
    <name evidence="7" type="ORF">ACFFJP_14550</name>
</gene>
<keyword evidence="8" id="KW-1185">Reference proteome</keyword>
<dbReference type="Pfam" id="PF06629">
    <property type="entry name" value="MipA"/>
    <property type="match status" value="1"/>
</dbReference>
<evidence type="ECO:0000313" key="7">
    <source>
        <dbReference type="EMBL" id="MFC0049513.1"/>
    </source>
</evidence>
<dbReference type="Proteomes" id="UP001589813">
    <property type="component" value="Unassembled WGS sequence"/>
</dbReference>
<dbReference type="InterPro" id="IPR010583">
    <property type="entry name" value="MipA"/>
</dbReference>
<evidence type="ECO:0000256" key="1">
    <source>
        <dbReference type="ARBA" id="ARBA00004442"/>
    </source>
</evidence>
<evidence type="ECO:0000256" key="4">
    <source>
        <dbReference type="ARBA" id="ARBA00023136"/>
    </source>
</evidence>
<dbReference type="PANTHER" id="PTHR38776:SF1">
    <property type="entry name" value="MLTA-INTERACTING PROTEIN-RELATED"/>
    <property type="match status" value="1"/>
</dbReference>